<sequence length="304" mass="33297">MQFGGGADRGASDAMYAACRSARINFFDTAHGYTNGLSETWLGELVRPERERVFFASKVAGDGNSSKQNILAQFEASQKRHRLDFVDGLYLHRWDPDTPLEETLETLATLRDAEKIRFVGVSNLAAWQVMKAVAVAERFDLKITMLQPMYNLVKRQAETELLPMARDQGIAVMPYSPLGGGLLTGKYRENGHGRLSTDKAYAARYAEKWMHDTAAALAELAGEVGQSPATLAVSWVAGHPGVTAPIISARSVEQLAPSLAAIGFELNETLWARMAELSRPPESSTGRSEEWSAPFRLDTSGGLF</sequence>
<dbReference type="SUPFAM" id="SSF51430">
    <property type="entry name" value="NAD(P)-linked oxidoreductase"/>
    <property type="match status" value="1"/>
</dbReference>
<evidence type="ECO:0000259" key="2">
    <source>
        <dbReference type="Pfam" id="PF00248"/>
    </source>
</evidence>
<keyword evidence="4" id="KW-1185">Reference proteome</keyword>
<dbReference type="PANTHER" id="PTHR43364:SF4">
    <property type="entry name" value="NAD(P)-LINKED OXIDOREDUCTASE SUPERFAMILY PROTEIN"/>
    <property type="match status" value="1"/>
</dbReference>
<dbReference type="InterPro" id="IPR023210">
    <property type="entry name" value="NADP_OxRdtase_dom"/>
</dbReference>
<dbReference type="Proteomes" id="UP001597108">
    <property type="component" value="Unassembled WGS sequence"/>
</dbReference>
<dbReference type="Pfam" id="PF00248">
    <property type="entry name" value="Aldo_ket_red"/>
    <property type="match status" value="1"/>
</dbReference>
<protein>
    <submittedName>
        <fullName evidence="3">Aldo/keto reductase</fullName>
    </submittedName>
</protein>
<gene>
    <name evidence="3" type="ORF">ACFQ2S_20380</name>
</gene>
<name>A0ABW3IV04_9RHOB</name>
<dbReference type="RefSeq" id="WP_386077353.1">
    <property type="nucleotide sequence ID" value="NZ_JBHTJT010000049.1"/>
</dbReference>
<comment type="caution">
    <text evidence="3">The sequence shown here is derived from an EMBL/GenBank/DDBJ whole genome shotgun (WGS) entry which is preliminary data.</text>
</comment>
<proteinExistence type="predicted"/>
<dbReference type="Gene3D" id="3.20.20.100">
    <property type="entry name" value="NADP-dependent oxidoreductase domain"/>
    <property type="match status" value="1"/>
</dbReference>
<reference evidence="4" key="1">
    <citation type="journal article" date="2019" name="Int. J. Syst. Evol. Microbiol.">
        <title>The Global Catalogue of Microorganisms (GCM) 10K type strain sequencing project: providing services to taxonomists for standard genome sequencing and annotation.</title>
        <authorList>
            <consortium name="The Broad Institute Genomics Platform"/>
            <consortium name="The Broad Institute Genome Sequencing Center for Infectious Disease"/>
            <person name="Wu L."/>
            <person name="Ma J."/>
        </authorList>
    </citation>
    <scope>NUCLEOTIDE SEQUENCE [LARGE SCALE GENOMIC DNA]</scope>
    <source>
        <strain evidence="4">CCUG 60524</strain>
    </source>
</reference>
<keyword evidence="1" id="KW-0560">Oxidoreductase</keyword>
<feature type="domain" description="NADP-dependent oxidoreductase" evidence="2">
    <location>
        <begin position="8"/>
        <end position="278"/>
    </location>
</feature>
<accession>A0ABW3IV04</accession>
<evidence type="ECO:0000256" key="1">
    <source>
        <dbReference type="ARBA" id="ARBA00023002"/>
    </source>
</evidence>
<dbReference type="PANTHER" id="PTHR43364">
    <property type="entry name" value="NADH-SPECIFIC METHYLGLYOXAL REDUCTASE-RELATED"/>
    <property type="match status" value="1"/>
</dbReference>
<dbReference type="InterPro" id="IPR036812">
    <property type="entry name" value="NAD(P)_OxRdtase_dom_sf"/>
</dbReference>
<evidence type="ECO:0000313" key="4">
    <source>
        <dbReference type="Proteomes" id="UP001597108"/>
    </source>
</evidence>
<organism evidence="3 4">
    <name type="scientific">Tropicimonas aquimaris</name>
    <dbReference type="NCBI Taxonomy" id="914152"/>
    <lineage>
        <taxon>Bacteria</taxon>
        <taxon>Pseudomonadati</taxon>
        <taxon>Pseudomonadota</taxon>
        <taxon>Alphaproteobacteria</taxon>
        <taxon>Rhodobacterales</taxon>
        <taxon>Roseobacteraceae</taxon>
        <taxon>Tropicimonas</taxon>
    </lineage>
</organism>
<dbReference type="EMBL" id="JBHTJT010000049">
    <property type="protein sequence ID" value="MFD0981997.1"/>
    <property type="molecule type" value="Genomic_DNA"/>
</dbReference>
<dbReference type="InterPro" id="IPR050523">
    <property type="entry name" value="AKR_Detox_Biosynth"/>
</dbReference>
<evidence type="ECO:0000313" key="3">
    <source>
        <dbReference type="EMBL" id="MFD0981997.1"/>
    </source>
</evidence>